<gene>
    <name evidence="1" type="ordered locus">SBI_01182</name>
</gene>
<dbReference type="Proteomes" id="UP000000377">
    <property type="component" value="Chromosome"/>
</dbReference>
<name>D7C9X5_STRBB</name>
<accession>D7C9X5</accession>
<proteinExistence type="predicted"/>
<dbReference type="KEGG" id="sbh:SBI_01182"/>
<dbReference type="HOGENOM" id="CLU_2304343_0_0_11"/>
<evidence type="ECO:0000313" key="2">
    <source>
        <dbReference type="Proteomes" id="UP000000377"/>
    </source>
</evidence>
<keyword evidence="2" id="KW-1185">Reference proteome</keyword>
<organism evidence="1 2">
    <name type="scientific">Streptomyces bingchenggensis (strain BCW-1)</name>
    <dbReference type="NCBI Taxonomy" id="749414"/>
    <lineage>
        <taxon>Bacteria</taxon>
        <taxon>Bacillati</taxon>
        <taxon>Actinomycetota</taxon>
        <taxon>Actinomycetes</taxon>
        <taxon>Kitasatosporales</taxon>
        <taxon>Streptomycetaceae</taxon>
        <taxon>Streptomyces</taxon>
    </lineage>
</organism>
<sequence length="100" mass="10733">MCRSVSVICLGWRESWRRFFFAVVHWGLKGQGMRSRAAKVTTVLGIPSLTTGFQVALVCPAGQVAFPASQSMVKSVAAKSAWALACREVSSRTGVISAMP</sequence>
<protein>
    <submittedName>
        <fullName evidence="1">Uncharacterized protein</fullName>
    </submittedName>
</protein>
<dbReference type="AlphaFoldDB" id="D7C9X5"/>
<dbReference type="EMBL" id="CP002047">
    <property type="protein sequence ID" value="ADI04303.1"/>
    <property type="molecule type" value="Genomic_DNA"/>
</dbReference>
<reference evidence="1 2" key="1">
    <citation type="journal article" date="2010" name="J. Bacteriol.">
        <title>Genome sequence of the milbemycin-producing bacterium Streptomyces bingchenggensis.</title>
        <authorList>
            <person name="Wang X.J."/>
            <person name="Yan Y.J."/>
            <person name="Zhang B."/>
            <person name="An J."/>
            <person name="Wang J.J."/>
            <person name="Tian J."/>
            <person name="Jiang L."/>
            <person name="Chen Y.H."/>
            <person name="Huang S.X."/>
            <person name="Yin M."/>
            <person name="Zhang J."/>
            <person name="Gao A.L."/>
            <person name="Liu C.X."/>
            <person name="Zhu Z.X."/>
            <person name="Xiang W.S."/>
        </authorList>
    </citation>
    <scope>NUCLEOTIDE SEQUENCE [LARGE SCALE GENOMIC DNA]</scope>
    <source>
        <strain evidence="1 2">BCW-1</strain>
    </source>
</reference>
<evidence type="ECO:0000313" key="1">
    <source>
        <dbReference type="EMBL" id="ADI04303.1"/>
    </source>
</evidence>